<dbReference type="Proteomes" id="UP000006889">
    <property type="component" value="Chromosome"/>
</dbReference>
<dbReference type="InterPro" id="IPR006000">
    <property type="entry name" value="Xylulokinase"/>
</dbReference>
<evidence type="ECO:0000256" key="1">
    <source>
        <dbReference type="ARBA" id="ARBA00009156"/>
    </source>
</evidence>
<evidence type="ECO:0000256" key="10">
    <source>
        <dbReference type="RuleBase" id="RU364073"/>
    </source>
</evidence>
<feature type="binding site" evidence="8">
    <location>
        <begin position="80"/>
        <end position="81"/>
    </location>
    <ligand>
        <name>substrate</name>
    </ligand>
</feature>
<evidence type="ECO:0000256" key="7">
    <source>
        <dbReference type="ARBA" id="ARBA00023277"/>
    </source>
</evidence>
<dbReference type="PROSITE" id="PS00933">
    <property type="entry name" value="FGGY_KINASES_1"/>
    <property type="match status" value="1"/>
</dbReference>
<dbReference type="GO" id="GO:0005524">
    <property type="term" value="F:ATP binding"/>
    <property type="evidence" value="ECO:0007669"/>
    <property type="project" value="UniProtKB-UniRule"/>
</dbReference>
<dbReference type="AlphaFoldDB" id="E4Q3Y0"/>
<evidence type="ECO:0000313" key="14">
    <source>
        <dbReference type="Proteomes" id="UP000006889"/>
    </source>
</evidence>
<feature type="domain" description="Carbohydrate kinase FGGY C-terminal" evidence="12">
    <location>
        <begin position="257"/>
        <end position="451"/>
    </location>
</feature>
<dbReference type="PIRSF" id="PIRSF000538">
    <property type="entry name" value="GlpK"/>
    <property type="match status" value="1"/>
</dbReference>
<dbReference type="Pfam" id="PF00370">
    <property type="entry name" value="FGGY_N"/>
    <property type="match status" value="1"/>
</dbReference>
<dbReference type="STRING" id="632518.Calow_0431"/>
<evidence type="ECO:0000256" key="9">
    <source>
        <dbReference type="RuleBase" id="RU003733"/>
    </source>
</evidence>
<evidence type="ECO:0000256" key="4">
    <source>
        <dbReference type="ARBA" id="ARBA00022741"/>
    </source>
</evidence>
<feature type="domain" description="Carbohydrate kinase FGGY N-terminal" evidence="11">
    <location>
        <begin position="2"/>
        <end position="246"/>
    </location>
</feature>
<evidence type="ECO:0000256" key="6">
    <source>
        <dbReference type="ARBA" id="ARBA00022840"/>
    </source>
</evidence>
<dbReference type="HAMAP" id="MF_02220">
    <property type="entry name" value="XylB"/>
    <property type="match status" value="1"/>
</dbReference>
<reference evidence="13 14" key="2">
    <citation type="journal article" date="2011" name="J. Bacteriol.">
        <title>Complete genome sequences for the anaerobic, extremely thermophilic plant biomass-degrading bacteria Caldicellulosiruptor hydrothermalis, Caldicellulosiruptor kristjanssonii, Caldicellulosiruptor kronotskyensis, Caldicellulosiruptor owensenis, and Caldicellulosiruptor lactoaceticus.</title>
        <authorList>
            <person name="Blumer-Schuette S.E."/>
            <person name="Ozdemir I."/>
            <person name="Mistry D."/>
            <person name="Lucas S."/>
            <person name="Lapidus A."/>
            <person name="Cheng J.F."/>
            <person name="Goodwin L.A."/>
            <person name="Pitluck S."/>
            <person name="Land M.L."/>
            <person name="Hauser L.J."/>
            <person name="Woyke T."/>
            <person name="Mikhailova N."/>
            <person name="Pati A."/>
            <person name="Kyrpides N.C."/>
            <person name="Ivanova N."/>
            <person name="Detter J.C."/>
            <person name="Walston-Davenport K."/>
            <person name="Han S."/>
            <person name="Adams M.W."/>
            <person name="Kelly R.M."/>
        </authorList>
    </citation>
    <scope>NUCLEOTIDE SEQUENCE [LARGE SCALE GENOMIC DNA]</scope>
    <source>
        <strain evidence="14">ATCC 700167 / DSM 13100 / OL</strain>
    </source>
</reference>
<accession>E4Q3Y0</accession>
<keyword evidence="5 8" id="KW-0418">Kinase</keyword>
<feature type="site" description="Important for activity" evidence="8">
    <location>
        <position position="7"/>
    </location>
</feature>
<feature type="active site" description="Proton acceptor" evidence="8">
    <location>
        <position position="239"/>
    </location>
</feature>
<keyword evidence="4 8" id="KW-0547">Nucleotide-binding</keyword>
<keyword evidence="7 8" id="KW-0119">Carbohydrate metabolism</keyword>
<dbReference type="GO" id="GO:0004856">
    <property type="term" value="F:D-xylulokinase activity"/>
    <property type="evidence" value="ECO:0007669"/>
    <property type="project" value="UniProtKB-UniRule"/>
</dbReference>
<gene>
    <name evidence="8 10" type="primary">xylB</name>
    <name evidence="13" type="ordered locus">Calow_0431</name>
</gene>
<dbReference type="Gene3D" id="3.30.420.40">
    <property type="match status" value="2"/>
</dbReference>
<dbReference type="EC" id="2.7.1.17" evidence="8 10"/>
<evidence type="ECO:0000256" key="2">
    <source>
        <dbReference type="ARBA" id="ARBA00022629"/>
    </source>
</evidence>
<comment type="function">
    <text evidence="8">Catalyzes the phosphorylation of D-xylulose to D-xylulose 5-phosphate.</text>
</comment>
<dbReference type="OrthoDB" id="9805576at2"/>
<dbReference type="CDD" id="cd07808">
    <property type="entry name" value="ASKHA_NBD_FGGY_EcXK-like"/>
    <property type="match status" value="1"/>
</dbReference>
<dbReference type="Pfam" id="PF02782">
    <property type="entry name" value="FGGY_C"/>
    <property type="match status" value="1"/>
</dbReference>
<organism evidence="13 14">
    <name type="scientific">Caldicellulosiruptor owensensis (strain ATCC 700167 / DSM 13100 / OL)</name>
    <dbReference type="NCBI Taxonomy" id="632518"/>
    <lineage>
        <taxon>Bacteria</taxon>
        <taxon>Bacillati</taxon>
        <taxon>Bacillota</taxon>
        <taxon>Bacillota incertae sedis</taxon>
        <taxon>Caldicellulosiruptorales</taxon>
        <taxon>Caldicellulosiruptoraceae</taxon>
        <taxon>Caldicellulosiruptor</taxon>
    </lineage>
</organism>
<dbReference type="GO" id="GO:0042732">
    <property type="term" value="P:D-xylose metabolic process"/>
    <property type="evidence" value="ECO:0007669"/>
    <property type="project" value="UniProtKB-KW"/>
</dbReference>
<dbReference type="GO" id="GO:0005998">
    <property type="term" value="P:xylulose catabolic process"/>
    <property type="evidence" value="ECO:0007669"/>
    <property type="project" value="UniProtKB-UniRule"/>
</dbReference>
<evidence type="ECO:0000313" key="13">
    <source>
        <dbReference type="EMBL" id="ADQ04015.1"/>
    </source>
</evidence>
<keyword evidence="3 8" id="KW-0808">Transferase</keyword>
<dbReference type="NCBIfam" id="TIGR01312">
    <property type="entry name" value="XylB"/>
    <property type="match status" value="1"/>
</dbReference>
<comment type="catalytic activity">
    <reaction evidence="8 10">
        <text>D-xylulose + ATP = D-xylulose 5-phosphate + ADP + H(+)</text>
        <dbReference type="Rhea" id="RHEA:10964"/>
        <dbReference type="ChEBI" id="CHEBI:15378"/>
        <dbReference type="ChEBI" id="CHEBI:17140"/>
        <dbReference type="ChEBI" id="CHEBI:30616"/>
        <dbReference type="ChEBI" id="CHEBI:57737"/>
        <dbReference type="ChEBI" id="CHEBI:456216"/>
        <dbReference type="EC" id="2.7.1.17"/>
    </reaction>
</comment>
<keyword evidence="2 8" id="KW-0859">Xylose metabolism</keyword>
<proteinExistence type="inferred from homology"/>
<keyword evidence="14" id="KW-1185">Reference proteome</keyword>
<dbReference type="SUPFAM" id="SSF53067">
    <property type="entry name" value="Actin-like ATPase domain"/>
    <property type="match status" value="2"/>
</dbReference>
<dbReference type="InterPro" id="IPR018483">
    <property type="entry name" value="Carb_kinase_FGGY_CS"/>
</dbReference>
<dbReference type="RefSeq" id="WP_013411426.1">
    <property type="nucleotide sequence ID" value="NC_014657.1"/>
</dbReference>
<evidence type="ECO:0000259" key="12">
    <source>
        <dbReference type="Pfam" id="PF02782"/>
    </source>
</evidence>
<evidence type="ECO:0000256" key="8">
    <source>
        <dbReference type="HAMAP-Rule" id="MF_02220"/>
    </source>
</evidence>
<dbReference type="eggNOG" id="COG1070">
    <property type="taxonomic scope" value="Bacteria"/>
</dbReference>
<reference key="1">
    <citation type="submission" date="2010-09" db="EMBL/GenBank/DDBJ databases">
        <title>Complete sequence of Caldicellulosiruptor owensensis OL.</title>
        <authorList>
            <consortium name="US DOE Joint Genome Institute"/>
            <person name="Lucas S."/>
            <person name="Copeland A."/>
            <person name="Lapidus A."/>
            <person name="Cheng J.-F."/>
            <person name="Bruce D."/>
            <person name="Goodwin L."/>
            <person name="Pitluck S."/>
            <person name="Davenport K."/>
            <person name="Detter J.C."/>
            <person name="Han C."/>
            <person name="Tapia R."/>
            <person name="Land M."/>
            <person name="Hauser L."/>
            <person name="Chang Y.-J."/>
            <person name="Jeffries C."/>
            <person name="Kyrpides N."/>
            <person name="Ivanova N."/>
            <person name="Mikhailova N."/>
            <person name="Blumer-Schuette S.E."/>
            <person name="Kelly R.M."/>
            <person name="Woyke T."/>
        </authorList>
    </citation>
    <scope>NUCLEOTIDE SEQUENCE</scope>
    <source>
        <strain>OL</strain>
    </source>
</reference>
<sequence length="502" mass="55776">MYFIGIDVGTSGTKTILTDSKGNILATATFEYPLYQPQIGWAEQNPEDWWDASVKGIRSVLEKSKVDPREVKAVGLTGQMHGLVMLDKNYNVIRPSIIWCDQRTAKECDEITEKVGKERLIEITANPALTGFTASKILWVRNNEPQNYEKVYKILLPKDYIRFKLTGEFATDVSDASGMQLLDIKNRCWSDEVLEKLGIDKDLLGKVYESPEVTGKINKAASEITGLCEGTLVVAGGGDQAAGAVGNGIVKTGVISSTIGSSGVVFAHLDEFKIDPQGRVHTFCHAVPGKWHVMGVTQGAGLSLKWFRDNFAHIEKAAFEFIDKDPYILMDQEAELANPGADGLIFLPYLMGERTPILDPYAKGIFFGITAKHTRREFIRAVMEGVVFSLKNCLDILHEMGIEVKEVRVSGGGAKSKLWKQIQADVFEMDVWTLNSKEGPAFGAAILAAVGAGEYQKVEEACDTMIQKVDSCRPNEKLFEIYRRTYKLYNSIYPRIKDLFNM</sequence>
<evidence type="ECO:0000259" key="11">
    <source>
        <dbReference type="Pfam" id="PF00370"/>
    </source>
</evidence>
<dbReference type="PANTHER" id="PTHR43095">
    <property type="entry name" value="SUGAR KINASE"/>
    <property type="match status" value="1"/>
</dbReference>
<dbReference type="InterPro" id="IPR018485">
    <property type="entry name" value="FGGY_C"/>
</dbReference>
<dbReference type="EMBL" id="CP002216">
    <property type="protein sequence ID" value="ADQ04015.1"/>
    <property type="molecule type" value="Genomic_DNA"/>
</dbReference>
<dbReference type="InterPro" id="IPR050406">
    <property type="entry name" value="FGGY_Carb_Kinase"/>
</dbReference>
<dbReference type="InterPro" id="IPR018484">
    <property type="entry name" value="FGGY_N"/>
</dbReference>
<evidence type="ECO:0000256" key="3">
    <source>
        <dbReference type="ARBA" id="ARBA00022679"/>
    </source>
</evidence>
<dbReference type="InterPro" id="IPR043129">
    <property type="entry name" value="ATPase_NBD"/>
</dbReference>
<keyword evidence="6 8" id="KW-0067">ATP-binding</keyword>
<evidence type="ECO:0000256" key="5">
    <source>
        <dbReference type="ARBA" id="ARBA00022777"/>
    </source>
</evidence>
<dbReference type="PROSITE" id="PS00445">
    <property type="entry name" value="FGGY_KINASES_2"/>
    <property type="match status" value="1"/>
</dbReference>
<comment type="similarity">
    <text evidence="1 8 9">Belongs to the FGGY kinase family.</text>
</comment>
<protein>
    <recommendedName>
        <fullName evidence="8 10">Xylulose kinase</fullName>
        <shortName evidence="8 10">Xylulokinase</shortName>
        <ecNumber evidence="8 10">2.7.1.17</ecNumber>
    </recommendedName>
</protein>
<name>E4Q3Y0_CALOW</name>
<dbReference type="PANTHER" id="PTHR43095:SF5">
    <property type="entry name" value="XYLULOSE KINASE"/>
    <property type="match status" value="1"/>
</dbReference>
<dbReference type="InterPro" id="IPR000577">
    <property type="entry name" value="Carb_kinase_FGGY"/>
</dbReference>
<dbReference type="HOGENOM" id="CLU_009281_3_0_9"/>
<dbReference type="KEGG" id="cow:Calow_0431"/>